<protein>
    <submittedName>
        <fullName evidence="2">Uncharacterized protein</fullName>
    </submittedName>
</protein>
<gene>
    <name evidence="2" type="ORF">FHR36_007855</name>
</gene>
<feature type="region of interest" description="Disordered" evidence="1">
    <location>
        <begin position="127"/>
        <end position="172"/>
    </location>
</feature>
<dbReference type="EMBL" id="JAMZDX010000009">
    <property type="protein sequence ID" value="MCP2314654.1"/>
    <property type="molecule type" value="Genomic_DNA"/>
</dbReference>
<evidence type="ECO:0000313" key="2">
    <source>
        <dbReference type="EMBL" id="MCP2314654.1"/>
    </source>
</evidence>
<evidence type="ECO:0000313" key="3">
    <source>
        <dbReference type="Proteomes" id="UP001206483"/>
    </source>
</evidence>
<proteinExistence type="predicted"/>
<feature type="compositionally biased region" description="Pro residues" evidence="1">
    <location>
        <begin position="161"/>
        <end position="170"/>
    </location>
</feature>
<name>A0ABT1JBW8_9ACTN</name>
<evidence type="ECO:0000256" key="1">
    <source>
        <dbReference type="SAM" id="MobiDB-lite"/>
    </source>
</evidence>
<dbReference type="RefSeq" id="WP_253805006.1">
    <property type="nucleotide sequence ID" value="NZ_BAAAUB010000135.1"/>
</dbReference>
<dbReference type="Proteomes" id="UP001206483">
    <property type="component" value="Unassembled WGS sequence"/>
</dbReference>
<keyword evidence="3" id="KW-1185">Reference proteome</keyword>
<organism evidence="2 3">
    <name type="scientific">Kitasatospora paracochleata</name>
    <dbReference type="NCBI Taxonomy" id="58354"/>
    <lineage>
        <taxon>Bacteria</taxon>
        <taxon>Bacillati</taxon>
        <taxon>Actinomycetota</taxon>
        <taxon>Actinomycetes</taxon>
        <taxon>Kitasatosporales</taxon>
        <taxon>Streptomycetaceae</taxon>
        <taxon>Kitasatospora</taxon>
    </lineage>
</organism>
<accession>A0ABT1JBW8</accession>
<reference evidence="2 3" key="1">
    <citation type="submission" date="2022-06" db="EMBL/GenBank/DDBJ databases">
        <title>Sequencing the genomes of 1000 actinobacteria strains.</title>
        <authorList>
            <person name="Klenk H.-P."/>
        </authorList>
    </citation>
    <scope>NUCLEOTIDE SEQUENCE [LARGE SCALE GENOMIC DNA]</scope>
    <source>
        <strain evidence="2 3">DSM 41656</strain>
    </source>
</reference>
<feature type="compositionally biased region" description="Low complexity" evidence="1">
    <location>
        <begin position="146"/>
        <end position="155"/>
    </location>
</feature>
<sequence length="197" mass="21092">MVARESANLSASVEDYLDLLGARCRDLPQLRSTFAELLINCAADQEPFELDEQYRVQRLLERLATPVPAGHCPVCAQAMPPASIGRARRYCTDWCGDLVPKACIPGDPQTLGAEKFAALGNLRSHLAEGTTGTPLPLPAVHHPDVAGDGEAAAGEDLGGGDPPPPPPPPHLMAEISQPAAKGTGMSYWWRAWWAIRP</sequence>
<comment type="caution">
    <text evidence="2">The sequence shown here is derived from an EMBL/GenBank/DDBJ whole genome shotgun (WGS) entry which is preliminary data.</text>
</comment>